<dbReference type="PRINTS" id="PR00153">
    <property type="entry name" value="CSAPPISMRASE"/>
</dbReference>
<dbReference type="InterPro" id="IPR020892">
    <property type="entry name" value="Cyclophilin-type_PPIase_CS"/>
</dbReference>
<evidence type="ECO:0000256" key="2">
    <source>
        <dbReference type="ARBA" id="ARBA00023110"/>
    </source>
</evidence>
<dbReference type="SUPFAM" id="SSF50891">
    <property type="entry name" value="Cyclophilin-like"/>
    <property type="match status" value="1"/>
</dbReference>
<feature type="signal peptide" evidence="4">
    <location>
        <begin position="1"/>
        <end position="28"/>
    </location>
</feature>
<keyword evidence="2 4" id="KW-0697">Rotamase</keyword>
<keyword evidence="3 4" id="KW-0413">Isomerase</keyword>
<keyword evidence="7" id="KW-1185">Reference proteome</keyword>
<dbReference type="GO" id="GO:0016853">
    <property type="term" value="F:isomerase activity"/>
    <property type="evidence" value="ECO:0007669"/>
    <property type="project" value="UniProtKB-KW"/>
</dbReference>
<comment type="similarity">
    <text evidence="1 4">Belongs to the cyclophilin-type PPIase family.</text>
</comment>
<dbReference type="PROSITE" id="PS50072">
    <property type="entry name" value="CSA_PPIASE_2"/>
    <property type="match status" value="1"/>
</dbReference>
<evidence type="ECO:0000259" key="5">
    <source>
        <dbReference type="PROSITE" id="PS50072"/>
    </source>
</evidence>
<name>A0ABM7MKY4_9BURK</name>
<comment type="function">
    <text evidence="4">PPIases accelerate the folding of proteins. It catalyzes the cis-trans isomerization of proline imidic peptide bonds in oligopeptides.</text>
</comment>
<dbReference type="EC" id="5.2.1.8" evidence="4"/>
<protein>
    <recommendedName>
        <fullName evidence="4">Peptidyl-prolyl cis-trans isomerase</fullName>
        <shortName evidence="4">PPIase</shortName>
        <ecNumber evidence="4">5.2.1.8</ecNumber>
    </recommendedName>
</protein>
<dbReference type="InterPro" id="IPR044665">
    <property type="entry name" value="E_coli_cyclophilin_A-like"/>
</dbReference>
<dbReference type="InterPro" id="IPR029000">
    <property type="entry name" value="Cyclophilin-like_dom_sf"/>
</dbReference>
<dbReference type="RefSeq" id="WP_223911171.1">
    <property type="nucleotide sequence ID" value="NZ_AP024238.1"/>
</dbReference>
<dbReference type="Pfam" id="PF00160">
    <property type="entry name" value="Pro_isomerase"/>
    <property type="match status" value="1"/>
</dbReference>
<organism evidence="6 7">
    <name type="scientific">Rhodoferax lithotrophicus</name>
    <dbReference type="NCBI Taxonomy" id="2798804"/>
    <lineage>
        <taxon>Bacteria</taxon>
        <taxon>Pseudomonadati</taxon>
        <taxon>Pseudomonadota</taxon>
        <taxon>Betaproteobacteria</taxon>
        <taxon>Burkholderiales</taxon>
        <taxon>Comamonadaceae</taxon>
        <taxon>Rhodoferax</taxon>
    </lineage>
</organism>
<feature type="chain" id="PRO_5044992312" description="Peptidyl-prolyl cis-trans isomerase" evidence="4">
    <location>
        <begin position="29"/>
        <end position="227"/>
    </location>
</feature>
<dbReference type="PROSITE" id="PS00170">
    <property type="entry name" value="CSA_PPIASE_1"/>
    <property type="match status" value="1"/>
</dbReference>
<evidence type="ECO:0000256" key="4">
    <source>
        <dbReference type="RuleBase" id="RU363019"/>
    </source>
</evidence>
<proteinExistence type="inferred from homology"/>
<evidence type="ECO:0000313" key="7">
    <source>
        <dbReference type="Proteomes" id="UP000824366"/>
    </source>
</evidence>
<dbReference type="Gene3D" id="2.40.100.10">
    <property type="entry name" value="Cyclophilin-like"/>
    <property type="match status" value="1"/>
</dbReference>
<evidence type="ECO:0000256" key="3">
    <source>
        <dbReference type="ARBA" id="ARBA00023235"/>
    </source>
</evidence>
<comment type="catalytic activity">
    <reaction evidence="4">
        <text>[protein]-peptidylproline (omega=180) = [protein]-peptidylproline (omega=0)</text>
        <dbReference type="Rhea" id="RHEA:16237"/>
        <dbReference type="Rhea" id="RHEA-COMP:10747"/>
        <dbReference type="Rhea" id="RHEA-COMP:10748"/>
        <dbReference type="ChEBI" id="CHEBI:83833"/>
        <dbReference type="ChEBI" id="CHEBI:83834"/>
        <dbReference type="EC" id="5.2.1.8"/>
    </reaction>
</comment>
<dbReference type="Proteomes" id="UP000824366">
    <property type="component" value="Chromosome"/>
</dbReference>
<sequence>MNFKQFSRVVLTTLAGVAIFSIANIASAENTPHVKLATSAGDILLELYPDKAPKTVENFLQYVKDKHYNGTIFHRVIGNFMIQGGGFDARYVEKPTRAPVVHEGRQSVEKGLHNVVGTLAMARTSDPQSATAQFFINVKDNAFLDPVLIPPGDPVPRFEYQGRIYENTPRAQLVNASQLFGYTVFGKVIAGMDVIDKIKATPTGAGGPFPTDVPQTPIFINSATLVK</sequence>
<dbReference type="PANTHER" id="PTHR43246">
    <property type="entry name" value="PEPTIDYL-PROLYL CIS-TRANS ISOMERASE CYP38, CHLOROPLASTIC"/>
    <property type="match status" value="1"/>
</dbReference>
<keyword evidence="4" id="KW-0732">Signal</keyword>
<feature type="domain" description="PPIase cyclophilin-type" evidence="5">
    <location>
        <begin position="38"/>
        <end position="225"/>
    </location>
</feature>
<gene>
    <name evidence="6" type="ORF">MIZ03_1818</name>
</gene>
<dbReference type="InterPro" id="IPR002130">
    <property type="entry name" value="Cyclophilin-type_PPIase_dom"/>
</dbReference>
<accession>A0ABM7MKY4</accession>
<evidence type="ECO:0000313" key="6">
    <source>
        <dbReference type="EMBL" id="BCO26932.1"/>
    </source>
</evidence>
<dbReference type="EMBL" id="AP024238">
    <property type="protein sequence ID" value="BCO26932.1"/>
    <property type="molecule type" value="Genomic_DNA"/>
</dbReference>
<reference evidence="6 7" key="1">
    <citation type="journal article" date="2021" name="Microbiol. Spectr.">
        <title>A Single Bacterium Capable of Oxidation and Reduction of Iron at Circumneutral pH.</title>
        <authorList>
            <person name="Kato S."/>
            <person name="Ohkuma M."/>
        </authorList>
    </citation>
    <scope>NUCLEOTIDE SEQUENCE [LARGE SCALE GENOMIC DNA]</scope>
    <source>
        <strain evidence="6 7">MIZ03</strain>
    </source>
</reference>
<evidence type="ECO:0000256" key="1">
    <source>
        <dbReference type="ARBA" id="ARBA00007365"/>
    </source>
</evidence>